<name>A0A1X0QWD5_RHIZD</name>
<accession>A0A1X0QWD5</accession>
<evidence type="ECO:0000313" key="1">
    <source>
        <dbReference type="EMBL" id="ORE04062.1"/>
    </source>
</evidence>
<dbReference type="VEuPathDB" id="FungiDB:BCV72DRAFT_307660"/>
<dbReference type="OrthoDB" id="2253208at2759"/>
<organism evidence="1">
    <name type="scientific">Rhizopus microsporus var. microsporus</name>
    <dbReference type="NCBI Taxonomy" id="86635"/>
    <lineage>
        <taxon>Eukaryota</taxon>
        <taxon>Fungi</taxon>
        <taxon>Fungi incertae sedis</taxon>
        <taxon>Mucoromycota</taxon>
        <taxon>Mucoromycotina</taxon>
        <taxon>Mucoromycetes</taxon>
        <taxon>Mucorales</taxon>
        <taxon>Mucorineae</taxon>
        <taxon>Rhizopodaceae</taxon>
        <taxon>Rhizopus</taxon>
    </lineage>
</organism>
<dbReference type="EMBL" id="KV921982">
    <property type="protein sequence ID" value="ORE04062.1"/>
    <property type="molecule type" value="Genomic_DNA"/>
</dbReference>
<reference evidence="1" key="1">
    <citation type="journal article" date="2016" name="Proc. Natl. Acad. Sci. U.S.A.">
        <title>Lipid metabolic changes in an early divergent fungus govern the establishment of a mutualistic symbiosis with endobacteria.</title>
        <authorList>
            <person name="Lastovetsky O.A."/>
            <person name="Gaspar M.L."/>
            <person name="Mondo S.J."/>
            <person name="LaButti K.M."/>
            <person name="Sandor L."/>
            <person name="Grigoriev I.V."/>
            <person name="Henry S.A."/>
            <person name="Pawlowska T.E."/>
        </authorList>
    </citation>
    <scope>NUCLEOTIDE SEQUENCE [LARGE SCALE GENOMIC DNA]</scope>
    <source>
        <strain evidence="1">ATCC 52814</strain>
    </source>
</reference>
<dbReference type="Proteomes" id="UP000242414">
    <property type="component" value="Unassembled WGS sequence"/>
</dbReference>
<proteinExistence type="predicted"/>
<protein>
    <submittedName>
        <fullName evidence="1">Uncharacterized protein</fullName>
    </submittedName>
</protein>
<dbReference type="AlphaFoldDB" id="A0A1X0QWD5"/>
<gene>
    <name evidence="1" type="ORF">BCV72DRAFT_307660</name>
</gene>
<sequence length="121" mass="13607">MLTPEYIASPNTPTIDDENLQLILKKTDLCLSSNNTLASEETPQEYTEINNNHGNNTSFNSIPGAMEPLQQSLSNSHALISPIIANISHRTHNDERTIFVENVLLLFKYFGNTTNAISFRW</sequence>